<gene>
    <name evidence="8" type="ORF">GCG54_00011562</name>
</gene>
<dbReference type="InterPro" id="IPR036864">
    <property type="entry name" value="Zn2-C6_fun-type_DNA-bd_sf"/>
</dbReference>
<dbReference type="InterPro" id="IPR050815">
    <property type="entry name" value="TF_fung"/>
</dbReference>
<protein>
    <recommendedName>
        <fullName evidence="7">Zn(2)-C6 fungal-type domain-containing protein</fullName>
    </recommendedName>
</protein>
<keyword evidence="4" id="KW-0804">Transcription</keyword>
<dbReference type="PANTHER" id="PTHR47338">
    <property type="entry name" value="ZN(II)2CYS6 TRANSCRIPTION FACTOR (EUROFUNG)-RELATED"/>
    <property type="match status" value="1"/>
</dbReference>
<dbReference type="GO" id="GO:0006351">
    <property type="term" value="P:DNA-templated transcription"/>
    <property type="evidence" value="ECO:0007669"/>
    <property type="project" value="InterPro"/>
</dbReference>
<evidence type="ECO:0000256" key="3">
    <source>
        <dbReference type="ARBA" id="ARBA00023015"/>
    </source>
</evidence>
<organism evidence="8 9">
    <name type="scientific">Colletotrichum gloeosporioides</name>
    <name type="common">Anthracnose fungus</name>
    <name type="synonym">Glomerella cingulata</name>
    <dbReference type="NCBI Taxonomy" id="474922"/>
    <lineage>
        <taxon>Eukaryota</taxon>
        <taxon>Fungi</taxon>
        <taxon>Dikarya</taxon>
        <taxon>Ascomycota</taxon>
        <taxon>Pezizomycotina</taxon>
        <taxon>Sordariomycetes</taxon>
        <taxon>Hypocreomycetidae</taxon>
        <taxon>Glomerellales</taxon>
        <taxon>Glomerellaceae</taxon>
        <taxon>Colletotrichum</taxon>
        <taxon>Colletotrichum gloeosporioides species complex</taxon>
    </lineage>
</organism>
<dbReference type="CDD" id="cd12148">
    <property type="entry name" value="fungal_TF_MHR"/>
    <property type="match status" value="1"/>
</dbReference>
<dbReference type="PANTHER" id="PTHR47338:SF20">
    <property type="entry name" value="ZN(II)2CYS6 TRANSCRIPTION FACTOR (EUROFUNG)"/>
    <property type="match status" value="1"/>
</dbReference>
<dbReference type="InterPro" id="IPR001138">
    <property type="entry name" value="Zn2Cys6_DnaBD"/>
</dbReference>
<dbReference type="Gene3D" id="4.10.240.10">
    <property type="entry name" value="Zn(2)-C6 fungal-type DNA-binding domain"/>
    <property type="match status" value="1"/>
</dbReference>
<name>A0A8H4CSR1_COLGL</name>
<evidence type="ECO:0000256" key="6">
    <source>
        <dbReference type="SAM" id="MobiDB-lite"/>
    </source>
</evidence>
<evidence type="ECO:0000256" key="4">
    <source>
        <dbReference type="ARBA" id="ARBA00023163"/>
    </source>
</evidence>
<dbReference type="EMBL" id="WVTB01000017">
    <property type="protein sequence ID" value="KAF3809363.1"/>
    <property type="molecule type" value="Genomic_DNA"/>
</dbReference>
<dbReference type="RefSeq" id="XP_045268522.1">
    <property type="nucleotide sequence ID" value="XM_045411464.1"/>
</dbReference>
<dbReference type="SMART" id="SM00066">
    <property type="entry name" value="GAL4"/>
    <property type="match status" value="1"/>
</dbReference>
<evidence type="ECO:0000259" key="7">
    <source>
        <dbReference type="PROSITE" id="PS50048"/>
    </source>
</evidence>
<dbReference type="GeneID" id="69018688"/>
<accession>A0A8H4CSR1</accession>
<dbReference type="PROSITE" id="PS00463">
    <property type="entry name" value="ZN2_CY6_FUNGAL_1"/>
    <property type="match status" value="1"/>
</dbReference>
<reference evidence="8" key="1">
    <citation type="journal article" date="2020" name="Phytopathology">
        <title>Genome sequence and comparative analysis of Colletotrichum gloeosporioides isolated from Liriodendron leaves.</title>
        <authorList>
            <person name="Fu F.F."/>
            <person name="Hao Z."/>
            <person name="Wang P."/>
            <person name="Lu Y."/>
            <person name="Xue L.J."/>
            <person name="Wei G."/>
            <person name="Tian Y."/>
            <person name="Baishi H."/>
            <person name="Xu H."/>
            <person name="Shi J."/>
            <person name="Cheng T."/>
            <person name="Wang G."/>
            <person name="Yi Y."/>
            <person name="Chen J."/>
        </authorList>
    </citation>
    <scope>NUCLEOTIDE SEQUENCE</scope>
    <source>
        <strain evidence="8">Lc1</strain>
    </source>
</reference>
<dbReference type="GO" id="GO:0008270">
    <property type="term" value="F:zinc ion binding"/>
    <property type="evidence" value="ECO:0007669"/>
    <property type="project" value="InterPro"/>
</dbReference>
<sequence>MSSRQLQRLAVTPPSEDSDNVVPGSRYTNRQSPSSSNHQSPAEAAPQRAHRACEKCTRTKKKCDKGLPACSRCTRLATNCCYDFVVNPPSLTIVDHGVAAQQPYNAAGDPGSAFEWLNQVDFTASQIMQLLTSRGVDWKASVTMYFGTINTWLAVIHPEVWERRVAAAQLETNPDDVDLALMVLCIHLLTIWNCDEFSPTAMLEHPLYQSAKRIWILRKAFSKAKIEHIQAGVLISLYELGHGNISRCYQTFGEAAAIGKVLYLKPGKYVKEEEDLPADPEEEQKRALWWVLVIMDKISHEQSATLWTPLQMDMPAEDDLLPTEHHLWDTEQNKTVKMVKRYPVTIPASVRVGAFQRSCQAAILLGYACHWEVASAEQEEPPSVYSFVQLETATRNLCEALITRSETWGENLNTYALCASLFCLLFYSFMYSANHPDAPARDPETDMEMKKAVAGINFTIGLVIDGSRGIFNAYTNQDEVLEHCAPVWPYAQYHTMQLLFHYEALLEDGQGQLAEVRQSVENTAKRWGCCRWLLEEFDRVQAARSGGATMCRNPMFIGLQRSALAFDHGHKTALTPLQAYTGEEGNVWSKRLIGDEADKDEASRRRLLTWQLPLDDPCWSQASSHDWSVVDTPSFTKRLSVGYTDTGYDEP</sequence>
<dbReference type="Proteomes" id="UP000613401">
    <property type="component" value="Unassembled WGS sequence"/>
</dbReference>
<keyword evidence="2" id="KW-0479">Metal-binding</keyword>
<dbReference type="Pfam" id="PF04082">
    <property type="entry name" value="Fungal_trans"/>
    <property type="match status" value="1"/>
</dbReference>
<dbReference type="SUPFAM" id="SSF57701">
    <property type="entry name" value="Zn2/Cys6 DNA-binding domain"/>
    <property type="match status" value="1"/>
</dbReference>
<dbReference type="Pfam" id="PF00172">
    <property type="entry name" value="Zn_clus"/>
    <property type="match status" value="1"/>
</dbReference>
<dbReference type="GO" id="GO:0005634">
    <property type="term" value="C:nucleus"/>
    <property type="evidence" value="ECO:0007669"/>
    <property type="project" value="UniProtKB-SubCell"/>
</dbReference>
<dbReference type="AlphaFoldDB" id="A0A8H4CSR1"/>
<keyword evidence="3" id="KW-0805">Transcription regulation</keyword>
<feature type="domain" description="Zn(2)-C6 fungal-type" evidence="7">
    <location>
        <begin position="52"/>
        <end position="82"/>
    </location>
</feature>
<evidence type="ECO:0000313" key="9">
    <source>
        <dbReference type="Proteomes" id="UP000613401"/>
    </source>
</evidence>
<comment type="caution">
    <text evidence="8">The sequence shown here is derived from an EMBL/GenBank/DDBJ whole genome shotgun (WGS) entry which is preliminary data.</text>
</comment>
<dbReference type="GO" id="GO:0000981">
    <property type="term" value="F:DNA-binding transcription factor activity, RNA polymerase II-specific"/>
    <property type="evidence" value="ECO:0007669"/>
    <property type="project" value="InterPro"/>
</dbReference>
<evidence type="ECO:0000313" key="8">
    <source>
        <dbReference type="EMBL" id="KAF3809363.1"/>
    </source>
</evidence>
<feature type="compositionally biased region" description="Polar residues" evidence="6">
    <location>
        <begin position="26"/>
        <end position="40"/>
    </location>
</feature>
<keyword evidence="9" id="KW-1185">Reference proteome</keyword>
<evidence type="ECO:0000256" key="5">
    <source>
        <dbReference type="ARBA" id="ARBA00023242"/>
    </source>
</evidence>
<dbReference type="InterPro" id="IPR007219">
    <property type="entry name" value="XnlR_reg_dom"/>
</dbReference>
<feature type="region of interest" description="Disordered" evidence="6">
    <location>
        <begin position="1"/>
        <end position="48"/>
    </location>
</feature>
<evidence type="ECO:0000256" key="2">
    <source>
        <dbReference type="ARBA" id="ARBA00022723"/>
    </source>
</evidence>
<comment type="subcellular location">
    <subcellularLocation>
        <location evidence="1">Nucleus</location>
    </subcellularLocation>
</comment>
<dbReference type="PROSITE" id="PS50048">
    <property type="entry name" value="ZN2_CY6_FUNGAL_2"/>
    <property type="match status" value="1"/>
</dbReference>
<evidence type="ECO:0000256" key="1">
    <source>
        <dbReference type="ARBA" id="ARBA00004123"/>
    </source>
</evidence>
<proteinExistence type="predicted"/>
<reference evidence="8" key="2">
    <citation type="submission" date="2020-03" db="EMBL/GenBank/DDBJ databases">
        <authorList>
            <person name="Fu F.-F."/>
            <person name="Chen J."/>
        </authorList>
    </citation>
    <scope>NUCLEOTIDE SEQUENCE</scope>
    <source>
        <strain evidence="8">Lc1</strain>
    </source>
</reference>
<dbReference type="CDD" id="cd00067">
    <property type="entry name" value="GAL4"/>
    <property type="match status" value="1"/>
</dbReference>
<keyword evidence="5" id="KW-0539">Nucleus</keyword>
<dbReference type="GO" id="GO:0003677">
    <property type="term" value="F:DNA binding"/>
    <property type="evidence" value="ECO:0007669"/>
    <property type="project" value="InterPro"/>
</dbReference>